<dbReference type="GO" id="GO:0005886">
    <property type="term" value="C:plasma membrane"/>
    <property type="evidence" value="ECO:0007669"/>
    <property type="project" value="TreeGrafter"/>
</dbReference>
<evidence type="ECO:0000313" key="5">
    <source>
        <dbReference type="Ensembl" id="ENSNNAP00000021141.1"/>
    </source>
</evidence>
<reference evidence="5" key="1">
    <citation type="submission" date="2025-08" db="UniProtKB">
        <authorList>
            <consortium name="Ensembl"/>
        </authorList>
    </citation>
    <scope>IDENTIFICATION</scope>
</reference>
<accession>A0A8C6Y0H9</accession>
<feature type="region of interest" description="Disordered" evidence="1">
    <location>
        <begin position="1"/>
        <end position="25"/>
    </location>
</feature>
<protein>
    <recommendedName>
        <fullName evidence="7">Fibronectin type-III domain-containing protein</fullName>
    </recommendedName>
</protein>
<evidence type="ECO:0008006" key="7">
    <source>
        <dbReference type="Google" id="ProtNLM"/>
    </source>
</evidence>
<dbReference type="Gene3D" id="2.60.40.10">
    <property type="entry name" value="Immunoglobulins"/>
    <property type="match status" value="2"/>
</dbReference>
<evidence type="ECO:0000259" key="4">
    <source>
        <dbReference type="Pfam" id="PF09294"/>
    </source>
</evidence>
<name>A0A8C6Y0H9_NAJNA</name>
<feature type="compositionally biased region" description="Polar residues" evidence="1">
    <location>
        <begin position="437"/>
        <end position="452"/>
    </location>
</feature>
<dbReference type="OrthoDB" id="9886749at2759"/>
<evidence type="ECO:0000256" key="1">
    <source>
        <dbReference type="SAM" id="MobiDB-lite"/>
    </source>
</evidence>
<feature type="compositionally biased region" description="Low complexity" evidence="1">
    <location>
        <begin position="152"/>
        <end position="162"/>
    </location>
</feature>
<feature type="domain" description="Interferon/interleukin receptor" evidence="4">
    <location>
        <begin position="172"/>
        <end position="266"/>
    </location>
</feature>
<keyword evidence="2" id="KW-1133">Transmembrane helix</keyword>
<dbReference type="SUPFAM" id="SSF49265">
    <property type="entry name" value="Fibronectin type III"/>
    <property type="match status" value="2"/>
</dbReference>
<keyword evidence="2" id="KW-0472">Membrane</keyword>
<dbReference type="InterPro" id="IPR013783">
    <property type="entry name" value="Ig-like_fold"/>
</dbReference>
<dbReference type="Ensembl" id="ENSNNAT00000022167.1">
    <property type="protein sequence ID" value="ENSNNAP00000021141.1"/>
    <property type="gene ID" value="ENSNNAG00000013993.1"/>
</dbReference>
<dbReference type="InterPro" id="IPR036116">
    <property type="entry name" value="FN3_sf"/>
</dbReference>
<proteinExistence type="predicted"/>
<keyword evidence="2" id="KW-0812">Transmembrane</keyword>
<sequence>TGRRGPVRGAVSAVRAGQGGSERRVGSGLCLSSVSEQPSASLPAARRVGNDSWRAAANCTRIALDSCDLTCETQQPAVHYLARVRAIAGNRSSAWIRTRRFTPSEGSARSRRASPLGTRNGCSWRAEGAKPAGGGGPRRRKWEGDCSGRPRTASSSFTAHSSSSPATLWLSKVTLSRSGNQLRVSLQLPTSCWANLTYEGSYEAWGKYLARVRRVSDNQELVHVHSSLEFDLPPLLGGEQYCISVKPRVASLPNAADWTEEQCISIPPLEEYTVLTPSLAFLTLLSLGILGVALGLASAYKKKPTRMPSVLKSPLGHNFCWGLMEENKSRILHMETESIQQLFFLGPQDHAHLEKRGSLCTGAVLPEKNCQQEEGRGLEEGSGCSADSGICLQETSGSLDNLHFTLDLGQKTGMQKEAGSFGIKEQLLLGEEGSPSKDVTQAHSSGYKQQSGAPLDPEDCPRPPSSMDGEALSHPSPATGYLKQTFLGAPPGLQGIALPKDFLHRVDQEKEQFPSSMASDVWDHRHCPASQLQQGWASLDKSLHCLFPSSSDS</sequence>
<evidence type="ECO:0000259" key="3">
    <source>
        <dbReference type="Pfam" id="PF01108"/>
    </source>
</evidence>
<reference evidence="5" key="2">
    <citation type="submission" date="2025-09" db="UniProtKB">
        <authorList>
            <consortium name="Ensembl"/>
        </authorList>
    </citation>
    <scope>IDENTIFICATION</scope>
</reference>
<feature type="region of interest" description="Disordered" evidence="1">
    <location>
        <begin position="101"/>
        <end position="162"/>
    </location>
</feature>
<feature type="domain" description="Fibronectin type-III" evidence="3">
    <location>
        <begin position="48"/>
        <end position="95"/>
    </location>
</feature>
<dbReference type="PANTHER" id="PTHR20859">
    <property type="entry name" value="INTERFERON/INTERLEUKIN RECEPTOR"/>
    <property type="match status" value="1"/>
</dbReference>
<dbReference type="InterPro" id="IPR050650">
    <property type="entry name" value="Type-II_Cytokine-TF_Rcpt"/>
</dbReference>
<dbReference type="GO" id="GO:0004896">
    <property type="term" value="F:cytokine receptor activity"/>
    <property type="evidence" value="ECO:0007669"/>
    <property type="project" value="TreeGrafter"/>
</dbReference>
<evidence type="ECO:0000256" key="2">
    <source>
        <dbReference type="SAM" id="Phobius"/>
    </source>
</evidence>
<keyword evidence="6" id="KW-1185">Reference proteome</keyword>
<evidence type="ECO:0000313" key="6">
    <source>
        <dbReference type="Proteomes" id="UP000694559"/>
    </source>
</evidence>
<dbReference type="GeneTree" id="ENSGT00510000048847"/>
<dbReference type="Pfam" id="PF01108">
    <property type="entry name" value="Tissue_fac"/>
    <property type="match status" value="1"/>
</dbReference>
<feature type="region of interest" description="Disordered" evidence="1">
    <location>
        <begin position="433"/>
        <end position="485"/>
    </location>
</feature>
<dbReference type="Proteomes" id="UP000694559">
    <property type="component" value="Unplaced"/>
</dbReference>
<feature type="transmembrane region" description="Helical" evidence="2">
    <location>
        <begin position="279"/>
        <end position="300"/>
    </location>
</feature>
<dbReference type="PANTHER" id="PTHR20859:SF90">
    <property type="entry name" value="INTERLEUKIN-10 RECEPTOR SUBUNIT ALPHA"/>
    <property type="match status" value="1"/>
</dbReference>
<organism evidence="5 6">
    <name type="scientific">Naja naja</name>
    <name type="common">Indian cobra</name>
    <dbReference type="NCBI Taxonomy" id="35670"/>
    <lineage>
        <taxon>Eukaryota</taxon>
        <taxon>Metazoa</taxon>
        <taxon>Chordata</taxon>
        <taxon>Craniata</taxon>
        <taxon>Vertebrata</taxon>
        <taxon>Euteleostomi</taxon>
        <taxon>Lepidosauria</taxon>
        <taxon>Squamata</taxon>
        <taxon>Bifurcata</taxon>
        <taxon>Unidentata</taxon>
        <taxon>Episquamata</taxon>
        <taxon>Toxicofera</taxon>
        <taxon>Serpentes</taxon>
        <taxon>Colubroidea</taxon>
        <taxon>Elapidae</taxon>
        <taxon>Elapinae</taxon>
        <taxon>Naja</taxon>
    </lineage>
</organism>
<dbReference type="AlphaFoldDB" id="A0A8C6Y0H9"/>
<dbReference type="Pfam" id="PF09294">
    <property type="entry name" value="Interfer-bind"/>
    <property type="match status" value="1"/>
</dbReference>
<dbReference type="InterPro" id="IPR003961">
    <property type="entry name" value="FN3_dom"/>
</dbReference>
<dbReference type="InterPro" id="IPR015373">
    <property type="entry name" value="Interferon/interleukin_rcp_dom"/>
</dbReference>